<feature type="transmembrane region" description="Helical" evidence="1">
    <location>
        <begin position="12"/>
        <end position="33"/>
    </location>
</feature>
<accession>A0A2G5CNQ4</accession>
<gene>
    <name evidence="2" type="ORF">AQUCO_04300096v1</name>
</gene>
<proteinExistence type="predicted"/>
<sequence>MVVFIRYIIYTYFFQSSLYMICRTFLSPLLFIYTCKYAIHFAYMIYELPSQGFVVVGMQFFVAMHTVYRITDSINFWSSCC</sequence>
<dbReference type="AlphaFoldDB" id="A0A2G5CNQ4"/>
<keyword evidence="1" id="KW-0812">Transmembrane</keyword>
<evidence type="ECO:0000256" key="1">
    <source>
        <dbReference type="SAM" id="Phobius"/>
    </source>
</evidence>
<feature type="transmembrane region" description="Helical" evidence="1">
    <location>
        <begin position="45"/>
        <end position="68"/>
    </location>
</feature>
<keyword evidence="1" id="KW-1133">Transmembrane helix</keyword>
<organism evidence="2 3">
    <name type="scientific">Aquilegia coerulea</name>
    <name type="common">Rocky mountain columbine</name>
    <dbReference type="NCBI Taxonomy" id="218851"/>
    <lineage>
        <taxon>Eukaryota</taxon>
        <taxon>Viridiplantae</taxon>
        <taxon>Streptophyta</taxon>
        <taxon>Embryophyta</taxon>
        <taxon>Tracheophyta</taxon>
        <taxon>Spermatophyta</taxon>
        <taxon>Magnoliopsida</taxon>
        <taxon>Ranunculales</taxon>
        <taxon>Ranunculaceae</taxon>
        <taxon>Thalictroideae</taxon>
        <taxon>Aquilegia</taxon>
    </lineage>
</organism>
<reference evidence="2 3" key="1">
    <citation type="submission" date="2017-09" db="EMBL/GenBank/DDBJ databases">
        <title>WGS assembly of Aquilegia coerulea Goldsmith.</title>
        <authorList>
            <person name="Hodges S."/>
            <person name="Kramer E."/>
            <person name="Nordborg M."/>
            <person name="Tomkins J."/>
            <person name="Borevitz J."/>
            <person name="Derieg N."/>
            <person name="Yan J."/>
            <person name="Mihaltcheva S."/>
            <person name="Hayes R.D."/>
            <person name="Rokhsar D."/>
        </authorList>
    </citation>
    <scope>NUCLEOTIDE SEQUENCE [LARGE SCALE GENOMIC DNA]</scope>
    <source>
        <strain evidence="3">cv. Goldsmith</strain>
    </source>
</reference>
<dbReference type="EMBL" id="KZ305060">
    <property type="protein sequence ID" value="PIA32911.1"/>
    <property type="molecule type" value="Genomic_DNA"/>
</dbReference>
<evidence type="ECO:0000313" key="3">
    <source>
        <dbReference type="Proteomes" id="UP000230069"/>
    </source>
</evidence>
<evidence type="ECO:0000313" key="2">
    <source>
        <dbReference type="EMBL" id="PIA32911.1"/>
    </source>
</evidence>
<dbReference type="InParanoid" id="A0A2G5CNQ4"/>
<dbReference type="Proteomes" id="UP000230069">
    <property type="component" value="Unassembled WGS sequence"/>
</dbReference>
<keyword evidence="1" id="KW-0472">Membrane</keyword>
<keyword evidence="3" id="KW-1185">Reference proteome</keyword>
<protein>
    <submittedName>
        <fullName evidence="2">Uncharacterized protein</fullName>
    </submittedName>
</protein>
<name>A0A2G5CNQ4_AQUCA</name>